<accession>A0A4Y7RW86</accession>
<dbReference type="EMBL" id="QFFZ01000004">
    <property type="protein sequence ID" value="TEB12986.1"/>
    <property type="molecule type" value="Genomic_DNA"/>
</dbReference>
<evidence type="ECO:0000256" key="10">
    <source>
        <dbReference type="ARBA" id="ARBA00042709"/>
    </source>
</evidence>
<dbReference type="UniPathway" id="UPA00863"/>
<evidence type="ECO:0000313" key="16">
    <source>
        <dbReference type="Proteomes" id="UP000297597"/>
    </source>
</evidence>
<dbReference type="InterPro" id="IPR022694">
    <property type="entry name" value="3-OHacyl-CoA_DH"/>
</dbReference>
<comment type="pathway">
    <text evidence="2">Lipid metabolism; butanoate metabolism.</text>
</comment>
<dbReference type="PANTHER" id="PTHR48075:SF1">
    <property type="entry name" value="LAMBDA-CRYSTALLIN HOMOLOG"/>
    <property type="match status" value="1"/>
</dbReference>
<dbReference type="InterPro" id="IPR006176">
    <property type="entry name" value="3-OHacyl-CoA_DH_NAD-bd"/>
</dbReference>
<dbReference type="PANTHER" id="PTHR48075">
    <property type="entry name" value="3-HYDROXYACYL-COA DEHYDROGENASE FAMILY PROTEIN"/>
    <property type="match status" value="1"/>
</dbReference>
<evidence type="ECO:0000256" key="6">
    <source>
        <dbReference type="ARBA" id="ARBA00022553"/>
    </source>
</evidence>
<dbReference type="PIRSF" id="PIRSF000105">
    <property type="entry name" value="HCDH"/>
    <property type="match status" value="1"/>
</dbReference>
<evidence type="ECO:0000256" key="7">
    <source>
        <dbReference type="ARBA" id="ARBA00023002"/>
    </source>
</evidence>
<dbReference type="SUPFAM" id="SSF51735">
    <property type="entry name" value="NAD(P)-binding Rossmann-fold domains"/>
    <property type="match status" value="1"/>
</dbReference>
<comment type="subcellular location">
    <subcellularLocation>
        <location evidence="1">Cytoplasm</location>
    </subcellularLocation>
</comment>
<dbReference type="PROSITE" id="PS00067">
    <property type="entry name" value="3HCDH"/>
    <property type="match status" value="1"/>
</dbReference>
<evidence type="ECO:0000256" key="9">
    <source>
        <dbReference type="ARBA" id="ARBA00038962"/>
    </source>
</evidence>
<feature type="site" description="Important for catalytic activity" evidence="11">
    <location>
        <position position="160"/>
    </location>
</feature>
<dbReference type="Gene3D" id="3.40.50.720">
    <property type="entry name" value="NAD(P)-binding Rossmann-like Domain"/>
    <property type="match status" value="1"/>
</dbReference>
<dbReference type="GO" id="GO:0019605">
    <property type="term" value="P:butyrate metabolic process"/>
    <property type="evidence" value="ECO:0007669"/>
    <property type="project" value="UniProtKB-UniPathway"/>
</dbReference>
<dbReference type="SUPFAM" id="SSF48179">
    <property type="entry name" value="6-phosphogluconate dehydrogenase C-terminal domain-like"/>
    <property type="match status" value="1"/>
</dbReference>
<evidence type="ECO:0000256" key="1">
    <source>
        <dbReference type="ARBA" id="ARBA00004496"/>
    </source>
</evidence>
<dbReference type="Gene3D" id="1.10.1040.10">
    <property type="entry name" value="N-(1-d-carboxylethyl)-l-norvaline Dehydrogenase, domain 2"/>
    <property type="match status" value="1"/>
</dbReference>
<evidence type="ECO:0000256" key="12">
    <source>
        <dbReference type="SAM" id="Phobius"/>
    </source>
</evidence>
<dbReference type="Proteomes" id="UP000297597">
    <property type="component" value="Unassembled WGS sequence"/>
</dbReference>
<evidence type="ECO:0000256" key="4">
    <source>
        <dbReference type="ARBA" id="ARBA00011738"/>
    </source>
</evidence>
<evidence type="ECO:0000259" key="13">
    <source>
        <dbReference type="Pfam" id="PF00725"/>
    </source>
</evidence>
<dbReference type="GO" id="GO:0050104">
    <property type="term" value="F:L-gulonate 3-dehydrogenase activity"/>
    <property type="evidence" value="ECO:0007669"/>
    <property type="project" value="UniProtKB-EC"/>
</dbReference>
<dbReference type="InterPro" id="IPR008927">
    <property type="entry name" value="6-PGluconate_DH-like_C_sf"/>
</dbReference>
<keyword evidence="5" id="KW-0963">Cytoplasm</keyword>
<dbReference type="Pfam" id="PF02737">
    <property type="entry name" value="3HCDH_N"/>
    <property type="match status" value="1"/>
</dbReference>
<keyword evidence="12" id="KW-0472">Membrane</keyword>
<evidence type="ECO:0000256" key="2">
    <source>
        <dbReference type="ARBA" id="ARBA00005086"/>
    </source>
</evidence>
<comment type="subunit">
    <text evidence="4">Homodimer.</text>
</comment>
<dbReference type="GO" id="GO:0070403">
    <property type="term" value="F:NAD+ binding"/>
    <property type="evidence" value="ECO:0007669"/>
    <property type="project" value="InterPro"/>
</dbReference>
<comment type="caution">
    <text evidence="15">The sequence shown here is derived from an EMBL/GenBank/DDBJ whole genome shotgun (WGS) entry which is preliminary data.</text>
</comment>
<evidence type="ECO:0000256" key="11">
    <source>
        <dbReference type="PIRSR" id="PIRSR000105-1"/>
    </source>
</evidence>
<organism evidence="15 16">
    <name type="scientific">Pelotomaculum propionicicum</name>
    <dbReference type="NCBI Taxonomy" id="258475"/>
    <lineage>
        <taxon>Bacteria</taxon>
        <taxon>Bacillati</taxon>
        <taxon>Bacillota</taxon>
        <taxon>Clostridia</taxon>
        <taxon>Eubacteriales</taxon>
        <taxon>Desulfotomaculaceae</taxon>
        <taxon>Pelotomaculum</taxon>
    </lineage>
</organism>
<feature type="domain" description="3-hydroxyacyl-CoA dehydrogenase C-terminal" evidence="13">
    <location>
        <begin position="207"/>
        <end position="305"/>
    </location>
</feature>
<dbReference type="InterPro" id="IPR006108">
    <property type="entry name" value="3HC_DH_C"/>
</dbReference>
<dbReference type="InterPro" id="IPR036291">
    <property type="entry name" value="NAD(P)-bd_dom_sf"/>
</dbReference>
<dbReference type="InterPro" id="IPR013328">
    <property type="entry name" value="6PGD_dom2"/>
</dbReference>
<keyword evidence="7 15" id="KW-0560">Oxidoreductase</keyword>
<name>A0A4Y7RW86_9FIRM</name>
<protein>
    <recommendedName>
        <fullName evidence="10">L-gulonate 3-dehydrogenase</fullName>
        <ecNumber evidence="9">1.1.1.45</ecNumber>
    </recommendedName>
    <alternativeName>
        <fullName evidence="10">L-gulonate 3-dehydrogenase</fullName>
    </alternativeName>
</protein>
<keyword evidence="16" id="KW-1185">Reference proteome</keyword>
<sequence length="331" mass="36397">MKHDKIYYWGGIIALTMRVEKINNICNLGTGTMGFGITLVFAIAGYEVRMFGRSDASIKRGFSNIKIALDTYQKNGLIQKVDVPQILGRVKGVTTLEEAAEGADFVIESVAEELAVKKEVFAKIEKLCSPDTIFATNTSGLSPTAIANVLEHKERFIVAHFWNPPHLLPLVEVVPGKSTSQQVVEITKKLMVKIGKKPVILNREALGFIGNRMQLALLREALYIVESGIATKEAVDAAVKYSLGRRLSTTGPLESADLGGLDIFYNISAYLLKDLSNSTDVSPILKEAVEKGNLGSKTGAGLYEWTPETLKNIKVSRENNLIEWLRKDKTI</sequence>
<dbReference type="InterPro" id="IPR006180">
    <property type="entry name" value="3-OHacyl-CoA_DH_CS"/>
</dbReference>
<keyword evidence="8" id="KW-0520">NAD</keyword>
<keyword evidence="12" id="KW-1133">Transmembrane helix</keyword>
<evidence type="ECO:0000313" key="15">
    <source>
        <dbReference type="EMBL" id="TEB12986.1"/>
    </source>
</evidence>
<evidence type="ECO:0000256" key="5">
    <source>
        <dbReference type="ARBA" id="ARBA00022490"/>
    </source>
</evidence>
<dbReference type="GO" id="GO:0005737">
    <property type="term" value="C:cytoplasm"/>
    <property type="evidence" value="ECO:0007669"/>
    <property type="project" value="UniProtKB-SubCell"/>
</dbReference>
<feature type="transmembrane region" description="Helical" evidence="12">
    <location>
        <begin position="25"/>
        <end position="46"/>
    </location>
</feature>
<gene>
    <name evidence="15" type="primary">hbd</name>
    <name evidence="15" type="ORF">Pmgp_00624</name>
</gene>
<keyword evidence="12" id="KW-0812">Transmembrane</keyword>
<evidence type="ECO:0000256" key="3">
    <source>
        <dbReference type="ARBA" id="ARBA00009463"/>
    </source>
</evidence>
<comment type="similarity">
    <text evidence="3">Belongs to the 3-hydroxyacyl-CoA dehydrogenase family.</text>
</comment>
<evidence type="ECO:0000259" key="14">
    <source>
        <dbReference type="Pfam" id="PF02737"/>
    </source>
</evidence>
<evidence type="ECO:0000256" key="8">
    <source>
        <dbReference type="ARBA" id="ARBA00023027"/>
    </source>
</evidence>
<dbReference type="EC" id="1.1.1.45" evidence="9"/>
<keyword evidence="6" id="KW-0597">Phosphoprotein</keyword>
<reference evidence="15 16" key="1">
    <citation type="journal article" date="2018" name="Environ. Microbiol.">
        <title>Novel energy conservation strategies and behaviour of Pelotomaculum schinkii driving syntrophic propionate catabolism.</title>
        <authorList>
            <person name="Hidalgo-Ahumada C.A.P."/>
            <person name="Nobu M.K."/>
            <person name="Narihiro T."/>
            <person name="Tamaki H."/>
            <person name="Liu W.T."/>
            <person name="Kamagata Y."/>
            <person name="Stams A.J.M."/>
            <person name="Imachi H."/>
            <person name="Sousa D.Z."/>
        </authorList>
    </citation>
    <scope>NUCLEOTIDE SEQUENCE [LARGE SCALE GENOMIC DNA]</scope>
    <source>
        <strain evidence="15 16">MGP</strain>
    </source>
</reference>
<proteinExistence type="inferred from homology"/>
<feature type="domain" description="3-hydroxyacyl-CoA dehydrogenase NAD binding" evidence="14">
    <location>
        <begin position="26"/>
        <end position="202"/>
    </location>
</feature>
<dbReference type="AlphaFoldDB" id="A0A4Y7RW86"/>
<dbReference type="Pfam" id="PF00725">
    <property type="entry name" value="3HCDH"/>
    <property type="match status" value="1"/>
</dbReference>